<dbReference type="Proteomes" id="UP000468735">
    <property type="component" value="Unassembled WGS sequence"/>
</dbReference>
<dbReference type="EMBL" id="WBMT01000004">
    <property type="protein sequence ID" value="KAB2350325.1"/>
    <property type="molecule type" value="Genomic_DNA"/>
</dbReference>
<comment type="caution">
    <text evidence="3">The sequence shown here is derived from an EMBL/GenBank/DDBJ whole genome shotgun (WGS) entry which is preliminary data.</text>
</comment>
<proteinExistence type="predicted"/>
<feature type="region of interest" description="Disordered" evidence="1">
    <location>
        <begin position="296"/>
        <end position="329"/>
    </location>
</feature>
<reference evidence="3 4" key="1">
    <citation type="submission" date="2019-09" db="EMBL/GenBank/DDBJ databases">
        <title>Actinomadura physcomitrii sp. nov., a novel actinomycete isolated from moss [Physcomitrium sphaericum (Ludw) Fuernr].</title>
        <authorList>
            <person name="Zhuang X."/>
            <person name="Liu C."/>
        </authorList>
    </citation>
    <scope>NUCLEOTIDE SEQUENCE [LARGE SCALE GENOMIC DNA]</scope>
    <source>
        <strain evidence="3 4">HMC1</strain>
    </source>
</reference>
<accession>A0A6H9Z1A2</accession>
<evidence type="ECO:0000256" key="1">
    <source>
        <dbReference type="SAM" id="MobiDB-lite"/>
    </source>
</evidence>
<keyword evidence="2" id="KW-0472">Membrane</keyword>
<dbReference type="RefSeq" id="WP_151560073.1">
    <property type="nucleotide sequence ID" value="NZ_WBMT01000004.1"/>
</dbReference>
<dbReference type="OrthoDB" id="3826074at2"/>
<evidence type="ECO:0000313" key="3">
    <source>
        <dbReference type="EMBL" id="KAB2350325.1"/>
    </source>
</evidence>
<organism evidence="3 4">
    <name type="scientific">Actinomadura rudentiformis</name>
    <dbReference type="NCBI Taxonomy" id="359158"/>
    <lineage>
        <taxon>Bacteria</taxon>
        <taxon>Bacillati</taxon>
        <taxon>Actinomycetota</taxon>
        <taxon>Actinomycetes</taxon>
        <taxon>Streptosporangiales</taxon>
        <taxon>Thermomonosporaceae</taxon>
        <taxon>Actinomadura</taxon>
    </lineage>
</organism>
<keyword evidence="2" id="KW-0812">Transmembrane</keyword>
<feature type="compositionally biased region" description="Pro residues" evidence="1">
    <location>
        <begin position="306"/>
        <end position="321"/>
    </location>
</feature>
<protein>
    <submittedName>
        <fullName evidence="3">Uncharacterized protein</fullName>
    </submittedName>
</protein>
<keyword evidence="4" id="KW-1185">Reference proteome</keyword>
<gene>
    <name evidence="3" type="ORF">F8566_11155</name>
</gene>
<feature type="transmembrane region" description="Helical" evidence="2">
    <location>
        <begin position="61"/>
        <end position="81"/>
    </location>
</feature>
<evidence type="ECO:0000256" key="2">
    <source>
        <dbReference type="SAM" id="Phobius"/>
    </source>
</evidence>
<sequence>MNHDIDTLTNRINPVTDARAAELLTDETAADLARRITTATAEADELPATPARTRGRRRLTIGLPLLATGVAGAVVAVSLVTQSEDSGGPVRLTPTQATQGQIKLASALSFTRKDRYLDVRVRDPYADPKRYRAEFAQHGLNVSLSLVPVSPSMVGTVVMQDTSEGTRPGDITDLRVKGACEVPSGGNDCTVGVRIRTGYKGSAAIVFGRAARRGEKYESTAQPDARGEAMHGMVYRKRHVSQVLAALKKRDITVPEYRVMVGNESQVRYPGQVPGNWYVHSAVPWADGQVMLFVGPKPTEAQRPNSSPPGVPVQPSSPPQVTPSATPTT</sequence>
<name>A0A6H9Z1A2_9ACTN</name>
<dbReference type="AlphaFoldDB" id="A0A6H9Z1A2"/>
<evidence type="ECO:0000313" key="4">
    <source>
        <dbReference type="Proteomes" id="UP000468735"/>
    </source>
</evidence>
<keyword evidence="2" id="KW-1133">Transmembrane helix</keyword>